<keyword evidence="1" id="KW-0732">Signal</keyword>
<protein>
    <recommendedName>
        <fullName evidence="4">Lipoprotein</fullName>
    </recommendedName>
</protein>
<name>A0A5P2ASC6_STRVZ</name>
<dbReference type="AlphaFoldDB" id="A0A5P2ASC6"/>
<dbReference type="EMBL" id="CP029194">
    <property type="protein sequence ID" value="QES20510.1"/>
    <property type="molecule type" value="Genomic_DNA"/>
</dbReference>
<evidence type="ECO:0008006" key="4">
    <source>
        <dbReference type="Google" id="ProtNLM"/>
    </source>
</evidence>
<feature type="signal peptide" evidence="1">
    <location>
        <begin position="1"/>
        <end position="16"/>
    </location>
</feature>
<evidence type="ECO:0000313" key="3">
    <source>
        <dbReference type="Proteomes" id="UP000324106"/>
    </source>
</evidence>
<accession>A0A5P2ASC6</accession>
<gene>
    <name evidence="2" type="ORF">DEJ46_16425</name>
</gene>
<proteinExistence type="predicted"/>
<dbReference type="Proteomes" id="UP000324106">
    <property type="component" value="Chromosome"/>
</dbReference>
<dbReference type="OrthoDB" id="2449873at2"/>
<evidence type="ECO:0000256" key="1">
    <source>
        <dbReference type="SAM" id="SignalP"/>
    </source>
</evidence>
<sequence length="175" mass="19080">MAAGSLALGATPAAFAAPAVPAAKPVTDFPHPDLKKTYDATVKYKSEQKAIDDGYLRTDVCVEDPKLGGMGYHYVNPANLGSTDPTKPAAVLYEENHKTGKRELVAVEWVVPDPDENLPRPQLFGRGFDGPFDFEPLGPHYSLHAWIFKKNPKGVFTPYNPRVHCTPCPEGHPKA</sequence>
<organism evidence="2 3">
    <name type="scientific">Streptomyces venezuelae</name>
    <dbReference type="NCBI Taxonomy" id="54571"/>
    <lineage>
        <taxon>Bacteria</taxon>
        <taxon>Bacillati</taxon>
        <taxon>Actinomycetota</taxon>
        <taxon>Actinomycetes</taxon>
        <taxon>Kitasatosporales</taxon>
        <taxon>Streptomycetaceae</taxon>
        <taxon>Streptomyces</taxon>
    </lineage>
</organism>
<feature type="chain" id="PRO_5025056568" description="Lipoprotein" evidence="1">
    <location>
        <begin position="17"/>
        <end position="175"/>
    </location>
</feature>
<evidence type="ECO:0000313" key="2">
    <source>
        <dbReference type="EMBL" id="QES20510.1"/>
    </source>
</evidence>
<reference evidence="2 3" key="1">
    <citation type="submission" date="2018-05" db="EMBL/GenBank/DDBJ databases">
        <title>Streptomyces venezuelae.</title>
        <authorList>
            <person name="Kim W."/>
            <person name="Lee N."/>
            <person name="Cho B.-K."/>
        </authorList>
    </citation>
    <scope>NUCLEOTIDE SEQUENCE [LARGE SCALE GENOMIC DNA]</scope>
    <source>
        <strain evidence="2 3">ATCC 15068</strain>
    </source>
</reference>